<accession>J2JW48</accession>
<dbReference type="EMBL" id="AKJY01000034">
    <property type="protein sequence ID" value="EJL72050.1"/>
    <property type="molecule type" value="Genomic_DNA"/>
</dbReference>
<proteinExistence type="predicted"/>
<organism evidence="1 2">
    <name type="scientific">Chryseobacterium populi</name>
    <dbReference type="NCBI Taxonomy" id="1144316"/>
    <lineage>
        <taxon>Bacteria</taxon>
        <taxon>Pseudomonadati</taxon>
        <taxon>Bacteroidota</taxon>
        <taxon>Flavobacteriia</taxon>
        <taxon>Flavobacteriales</taxon>
        <taxon>Weeksellaceae</taxon>
        <taxon>Chryseobacterium group</taxon>
        <taxon>Chryseobacterium</taxon>
    </lineage>
</organism>
<name>J2JW48_9FLAO</name>
<evidence type="ECO:0000313" key="2">
    <source>
        <dbReference type="Proteomes" id="UP000007509"/>
    </source>
</evidence>
<dbReference type="AlphaFoldDB" id="J2JW48"/>
<evidence type="ECO:0000313" key="1">
    <source>
        <dbReference type="EMBL" id="EJL72050.1"/>
    </source>
</evidence>
<dbReference type="Proteomes" id="UP000007509">
    <property type="component" value="Unassembled WGS sequence"/>
</dbReference>
<keyword evidence="2" id="KW-1185">Reference proteome</keyword>
<reference evidence="1 2" key="1">
    <citation type="journal article" date="2012" name="J. Bacteriol.">
        <title>Twenty-one genome sequences from Pseudomonas species and 19 genome sequences from diverse bacteria isolated from the rhizosphere and endosphere of Populus deltoides.</title>
        <authorList>
            <person name="Brown S.D."/>
            <person name="Utturkar S.M."/>
            <person name="Klingeman D.M."/>
            <person name="Johnson C.M."/>
            <person name="Martin S.L."/>
            <person name="Land M.L."/>
            <person name="Lu T.Y."/>
            <person name="Schadt C.W."/>
            <person name="Doktycz M.J."/>
            <person name="Pelletier D.A."/>
        </authorList>
    </citation>
    <scope>NUCLEOTIDE SEQUENCE [LARGE SCALE GENOMIC DNA]</scope>
    <source>
        <strain evidence="1 2">CF314</strain>
    </source>
</reference>
<dbReference type="OrthoDB" id="1273482at2"/>
<comment type="caution">
    <text evidence="1">The sequence shown here is derived from an EMBL/GenBank/DDBJ whole genome shotgun (WGS) entry which is preliminary data.</text>
</comment>
<dbReference type="PATRIC" id="fig|1144316.3.peg.2049"/>
<gene>
    <name evidence="1" type="ORF">PMI13_02041</name>
</gene>
<protein>
    <submittedName>
        <fullName evidence="1">Uncharacterized protein</fullName>
    </submittedName>
</protein>
<dbReference type="RefSeq" id="WP_007843253.1">
    <property type="nucleotide sequence ID" value="NZ_AKJY01000034.1"/>
</dbReference>
<sequence>MKKIILSTIAITSILANCSKEDAMANESNNDKSAFKSSILNENNSVTSRVAGKEYTEQLPYLDAHTDFLTFSIENDLNHKINDSEIEWKVINSLYNTDLSTAEKQFLIYIILAKKDLLGTQNETPTQDQAALIANYAKELVASKYIGYCLLYNTLVTLNKDSQNTQLVKDLAKQIVTYSGTETFHSDFVRKPEGRDPYINKVKEDYTFLDKIEDLQ</sequence>